<sequence length="73" mass="7682">MPLIEVTLVNGRTPDELRSLIHEVTGAVVKALDVPQQSVRVAVRELPKTHWAAGDVTIAEREAAAVEAGGGAN</sequence>
<feature type="domain" description="4-oxalocrotonate tautomerase-like" evidence="3">
    <location>
        <begin position="2"/>
        <end position="60"/>
    </location>
</feature>
<keyword evidence="5" id="KW-1185">Reference proteome</keyword>
<dbReference type="Pfam" id="PF01361">
    <property type="entry name" value="Tautomerase"/>
    <property type="match status" value="1"/>
</dbReference>
<dbReference type="EMBL" id="BMMM01000003">
    <property type="protein sequence ID" value="GGN58699.1"/>
    <property type="molecule type" value="Genomic_DNA"/>
</dbReference>
<comment type="similarity">
    <text evidence="1">Belongs to the 4-oxalocrotonate tautomerase family.</text>
</comment>
<dbReference type="PANTHER" id="PTHR35530">
    <property type="entry name" value="TAUTOMERASE-RELATED"/>
    <property type="match status" value="1"/>
</dbReference>
<evidence type="ECO:0000313" key="5">
    <source>
        <dbReference type="Proteomes" id="UP000600365"/>
    </source>
</evidence>
<evidence type="ECO:0000259" key="3">
    <source>
        <dbReference type="Pfam" id="PF01361"/>
    </source>
</evidence>
<dbReference type="InterPro" id="IPR014347">
    <property type="entry name" value="Tautomerase/MIF_sf"/>
</dbReference>
<dbReference type="Proteomes" id="UP000600365">
    <property type="component" value="Unassembled WGS sequence"/>
</dbReference>
<dbReference type="PANTHER" id="PTHR35530:SF1">
    <property type="entry name" value="2-HYDROXYMUCONATE TAUTOMERASE"/>
    <property type="match status" value="1"/>
</dbReference>
<reference evidence="4 5" key="1">
    <citation type="journal article" date="2014" name="Int. J. Syst. Evol. Microbiol.">
        <title>Complete genome sequence of Corynebacterium casei LMG S-19264T (=DSM 44701T), isolated from a smear-ripened cheese.</title>
        <authorList>
            <consortium name="US DOE Joint Genome Institute (JGI-PGF)"/>
            <person name="Walter F."/>
            <person name="Albersmeier A."/>
            <person name="Kalinowski J."/>
            <person name="Ruckert C."/>
        </authorList>
    </citation>
    <scope>NUCLEOTIDE SEQUENCE [LARGE SCALE GENOMIC DNA]</scope>
    <source>
        <strain evidence="4 5">CGMCC 4.7111</strain>
    </source>
</reference>
<dbReference type="InterPro" id="IPR004370">
    <property type="entry name" value="4-OT-like_dom"/>
</dbReference>
<name>A0A917XZU8_9ACTN</name>
<proteinExistence type="inferred from homology"/>
<dbReference type="RefSeq" id="WP_189185757.1">
    <property type="nucleotide sequence ID" value="NZ_BMMM01000003.1"/>
</dbReference>
<organism evidence="4 5">
    <name type="scientific">Streptomyces albiflavescens</name>
    <dbReference type="NCBI Taxonomy" id="1623582"/>
    <lineage>
        <taxon>Bacteria</taxon>
        <taxon>Bacillati</taxon>
        <taxon>Actinomycetota</taxon>
        <taxon>Actinomycetes</taxon>
        <taxon>Kitasatosporales</taxon>
        <taxon>Streptomycetaceae</taxon>
        <taxon>Streptomyces</taxon>
    </lineage>
</organism>
<protein>
    <recommendedName>
        <fullName evidence="3">4-oxalocrotonate tautomerase-like domain-containing protein</fullName>
    </recommendedName>
</protein>
<accession>A0A917XZU8</accession>
<dbReference type="AlphaFoldDB" id="A0A917XZU8"/>
<dbReference type="Gene3D" id="3.30.429.10">
    <property type="entry name" value="Macrophage Migration Inhibitory Factor"/>
    <property type="match status" value="1"/>
</dbReference>
<evidence type="ECO:0000256" key="2">
    <source>
        <dbReference type="ARBA" id="ARBA00023235"/>
    </source>
</evidence>
<dbReference type="GO" id="GO:0016853">
    <property type="term" value="F:isomerase activity"/>
    <property type="evidence" value="ECO:0007669"/>
    <property type="project" value="UniProtKB-KW"/>
</dbReference>
<evidence type="ECO:0000313" key="4">
    <source>
        <dbReference type="EMBL" id="GGN58699.1"/>
    </source>
</evidence>
<keyword evidence="2" id="KW-0413">Isomerase</keyword>
<dbReference type="SUPFAM" id="SSF55331">
    <property type="entry name" value="Tautomerase/MIF"/>
    <property type="match status" value="1"/>
</dbReference>
<gene>
    <name evidence="4" type="ORF">GCM10011579_022380</name>
</gene>
<evidence type="ECO:0000256" key="1">
    <source>
        <dbReference type="ARBA" id="ARBA00006723"/>
    </source>
</evidence>
<comment type="caution">
    <text evidence="4">The sequence shown here is derived from an EMBL/GenBank/DDBJ whole genome shotgun (WGS) entry which is preliminary data.</text>
</comment>